<comment type="caution">
    <text evidence="7">The sequence shown here is derived from an EMBL/GenBank/DDBJ whole genome shotgun (WGS) entry which is preliminary data.</text>
</comment>
<dbReference type="EMBL" id="SWJQ01000536">
    <property type="protein sequence ID" value="TRZ13154.1"/>
    <property type="molecule type" value="Genomic_DNA"/>
</dbReference>
<keyword evidence="8" id="KW-1185">Reference proteome</keyword>
<dbReference type="GO" id="GO:0030686">
    <property type="term" value="C:90S preribosome"/>
    <property type="evidence" value="ECO:0007669"/>
    <property type="project" value="TreeGrafter"/>
</dbReference>
<dbReference type="AlphaFoldDB" id="A0A8K1G749"/>
<keyword evidence="5" id="KW-0472">Membrane</keyword>
<feature type="region of interest" description="Disordered" evidence="6">
    <location>
        <begin position="29"/>
        <end position="89"/>
    </location>
</feature>
<proteinExistence type="inferred from homology"/>
<evidence type="ECO:0000256" key="1">
    <source>
        <dbReference type="ARBA" id="ARBA00004370"/>
    </source>
</evidence>
<keyword evidence="3" id="KW-0812">Transmembrane</keyword>
<dbReference type="Gene3D" id="3.40.50.300">
    <property type="entry name" value="P-loop containing nucleotide triphosphate hydrolases"/>
    <property type="match status" value="1"/>
</dbReference>
<dbReference type="InterPro" id="IPR027417">
    <property type="entry name" value="P-loop_NTPase"/>
</dbReference>
<feature type="compositionally biased region" description="Basic and acidic residues" evidence="6">
    <location>
        <begin position="59"/>
        <end position="68"/>
    </location>
</feature>
<keyword evidence="4" id="KW-1133">Transmembrane helix</keyword>
<dbReference type="InterPro" id="IPR032704">
    <property type="entry name" value="Cms1"/>
</dbReference>
<accession>A0A8K1G749</accession>
<dbReference type="PANTHER" id="PTHR24030">
    <property type="entry name" value="PROTEIN CMSS1"/>
    <property type="match status" value="1"/>
</dbReference>
<dbReference type="OrthoDB" id="1929311at2759"/>
<dbReference type="GO" id="GO:0016020">
    <property type="term" value="C:membrane"/>
    <property type="evidence" value="ECO:0007669"/>
    <property type="project" value="UniProtKB-SubCell"/>
</dbReference>
<evidence type="ECO:0000256" key="2">
    <source>
        <dbReference type="ARBA" id="ARBA00009457"/>
    </source>
</evidence>
<evidence type="ECO:0000256" key="5">
    <source>
        <dbReference type="ARBA" id="ARBA00023136"/>
    </source>
</evidence>
<dbReference type="Pfam" id="PF03381">
    <property type="entry name" value="CDC50"/>
    <property type="match status" value="1"/>
</dbReference>
<evidence type="ECO:0000313" key="8">
    <source>
        <dbReference type="Proteomes" id="UP000796761"/>
    </source>
</evidence>
<comment type="subcellular location">
    <subcellularLocation>
        <location evidence="1">Membrane</location>
    </subcellularLocation>
</comment>
<protein>
    <recommendedName>
        <fullName evidence="9">Protein CMSS1</fullName>
    </recommendedName>
</protein>
<evidence type="ECO:0000256" key="3">
    <source>
        <dbReference type="ARBA" id="ARBA00022692"/>
    </source>
</evidence>
<evidence type="ECO:0000256" key="6">
    <source>
        <dbReference type="SAM" id="MobiDB-lite"/>
    </source>
</evidence>
<dbReference type="GO" id="GO:0005634">
    <property type="term" value="C:nucleus"/>
    <property type="evidence" value="ECO:0007669"/>
    <property type="project" value="TreeGrafter"/>
</dbReference>
<name>A0A8K1G749_9PASS</name>
<evidence type="ECO:0008006" key="9">
    <source>
        <dbReference type="Google" id="ProtNLM"/>
    </source>
</evidence>
<evidence type="ECO:0000256" key="4">
    <source>
        <dbReference type="ARBA" id="ARBA00022989"/>
    </source>
</evidence>
<reference evidence="7" key="1">
    <citation type="submission" date="2019-04" db="EMBL/GenBank/DDBJ databases">
        <title>Genome assembly of Zosterops borbonicus 15179.</title>
        <authorList>
            <person name="Leroy T."/>
            <person name="Anselmetti Y."/>
            <person name="Tilak M.-K."/>
            <person name="Nabholz B."/>
        </authorList>
    </citation>
    <scope>NUCLEOTIDE SEQUENCE</scope>
    <source>
        <strain evidence="7">HGM_15179</strain>
        <tissue evidence="7">Muscle</tissue>
    </source>
</reference>
<sequence>MVQEHLDILNTKIFALYYPSDDEAIEKASENRTATCQDSDSKPAVKKKRKQPTECFLSRPEEKQESTVKAKRRKKKKISDVLQKSAPKPGVPEDLQKLLTQHFGENRSVIELEELQLSDSCFLPANDLTHSFSSYLKEICPKWAKLRRTHKEKKSVVMLVLCSSALRSLELIKSMTAFKGDCRVLKLFAKHIKIKEQMNMLEKGVFHIGVGTPGRVKALVEQDALCLNSTKYMILDWNWRDQKLRRMMDIPEIDYSDKCSDCSRFRENSSNWNKECHCSINFTLKEAILGDVFMYYGLQNFFQNHRRYVKSRSDTQLLGRNVNVQRSYCAPFSTYRNRTPMAPCGAIANSMFNDTIDLFYSQNSSVIQVPLLKTGNSWWTDKNVKFRNPESYNLSSAFAGTARPPYWQKPVYLLDEEDERNNGFVNDDFIIWMRVSAFATFRNLYRRVQRVRHFAEGLPAGNYTFRISYSILWHPSTGTGE</sequence>
<dbReference type="PANTHER" id="PTHR24030:SF0">
    <property type="entry name" value="PROTEIN CMSS1"/>
    <property type="match status" value="1"/>
</dbReference>
<dbReference type="SUPFAM" id="SSF52540">
    <property type="entry name" value="P-loop containing nucleoside triphosphate hydrolases"/>
    <property type="match status" value="1"/>
</dbReference>
<organism evidence="7 8">
    <name type="scientific">Zosterops borbonicus</name>
    <dbReference type="NCBI Taxonomy" id="364589"/>
    <lineage>
        <taxon>Eukaryota</taxon>
        <taxon>Metazoa</taxon>
        <taxon>Chordata</taxon>
        <taxon>Craniata</taxon>
        <taxon>Vertebrata</taxon>
        <taxon>Euteleostomi</taxon>
        <taxon>Archelosauria</taxon>
        <taxon>Archosauria</taxon>
        <taxon>Dinosauria</taxon>
        <taxon>Saurischia</taxon>
        <taxon>Theropoda</taxon>
        <taxon>Coelurosauria</taxon>
        <taxon>Aves</taxon>
        <taxon>Neognathae</taxon>
        <taxon>Neoaves</taxon>
        <taxon>Telluraves</taxon>
        <taxon>Australaves</taxon>
        <taxon>Passeriformes</taxon>
        <taxon>Sylvioidea</taxon>
        <taxon>Zosteropidae</taxon>
        <taxon>Zosterops</taxon>
    </lineage>
</organism>
<dbReference type="InterPro" id="IPR005045">
    <property type="entry name" value="CDC50/LEM3_fam"/>
</dbReference>
<comment type="similarity">
    <text evidence="2">Belongs to the CDC50/LEM3 family.</text>
</comment>
<evidence type="ECO:0000313" key="7">
    <source>
        <dbReference type="EMBL" id="TRZ13154.1"/>
    </source>
</evidence>
<gene>
    <name evidence="7" type="ORF">HGM15179_013957</name>
</gene>
<dbReference type="Proteomes" id="UP000796761">
    <property type="component" value="Unassembled WGS sequence"/>
</dbReference>